<sequence length="148" mass="17922">MRKIKEFLIYIIYFTYRYYSKDNKDLVDAKIHSFFVLLTAGFLYFSPVMFYCTSTFGLSKYWDNDLFFLERRLAIGMILVIQTILSFFIYRRKKKKLQQYFVYFDNQFDEEKHKRYKKYVLSIAIGSVIWLILGVVIVGEILDSQQKL</sequence>
<dbReference type="RefSeq" id="WP_323255961.1">
    <property type="nucleotide sequence ID" value="NZ_JAYGIM010000002.1"/>
</dbReference>
<keyword evidence="1" id="KW-0812">Transmembrane</keyword>
<feature type="transmembrane region" description="Helical" evidence="1">
    <location>
        <begin position="119"/>
        <end position="142"/>
    </location>
</feature>
<gene>
    <name evidence="2" type="ORF">VB798_03340</name>
</gene>
<proteinExistence type="predicted"/>
<dbReference type="Proteomes" id="UP001302222">
    <property type="component" value="Unassembled WGS sequence"/>
</dbReference>
<evidence type="ECO:0000256" key="1">
    <source>
        <dbReference type="SAM" id="Phobius"/>
    </source>
</evidence>
<dbReference type="EMBL" id="JAYGIM010000002">
    <property type="protein sequence ID" value="MEA5425588.1"/>
    <property type="molecule type" value="Genomic_DNA"/>
</dbReference>
<keyword evidence="3" id="KW-1185">Reference proteome</keyword>
<organism evidence="2 3">
    <name type="scientific">Arcicella lustrica</name>
    <dbReference type="NCBI Taxonomy" id="2984196"/>
    <lineage>
        <taxon>Bacteria</taxon>
        <taxon>Pseudomonadati</taxon>
        <taxon>Bacteroidota</taxon>
        <taxon>Cytophagia</taxon>
        <taxon>Cytophagales</taxon>
        <taxon>Flectobacillaceae</taxon>
        <taxon>Arcicella</taxon>
    </lineage>
</organism>
<evidence type="ECO:0000313" key="3">
    <source>
        <dbReference type="Proteomes" id="UP001302222"/>
    </source>
</evidence>
<protein>
    <submittedName>
        <fullName evidence="2">Uncharacterized protein</fullName>
    </submittedName>
</protein>
<accession>A0ABU5SE80</accession>
<feature type="transmembrane region" description="Helical" evidence="1">
    <location>
        <begin position="31"/>
        <end position="51"/>
    </location>
</feature>
<evidence type="ECO:0000313" key="2">
    <source>
        <dbReference type="EMBL" id="MEA5425588.1"/>
    </source>
</evidence>
<feature type="transmembrane region" description="Helical" evidence="1">
    <location>
        <begin position="71"/>
        <end position="90"/>
    </location>
</feature>
<keyword evidence="1" id="KW-1133">Transmembrane helix</keyword>
<comment type="caution">
    <text evidence="2">The sequence shown here is derived from an EMBL/GenBank/DDBJ whole genome shotgun (WGS) entry which is preliminary data.</text>
</comment>
<keyword evidence="1" id="KW-0472">Membrane</keyword>
<name>A0ABU5SE80_9BACT</name>
<reference evidence="2 3" key="1">
    <citation type="submission" date="2023-12" db="EMBL/GenBank/DDBJ databases">
        <title>Novel species of the genus Arcicella isolated from rivers.</title>
        <authorList>
            <person name="Lu H."/>
        </authorList>
    </citation>
    <scope>NUCLEOTIDE SEQUENCE [LARGE SCALE GENOMIC DNA]</scope>
    <source>
        <strain evidence="2 3">DC25W</strain>
    </source>
</reference>